<protein>
    <submittedName>
        <fullName evidence="2">Uncharacterized protein</fullName>
    </submittedName>
</protein>
<feature type="region of interest" description="Disordered" evidence="1">
    <location>
        <begin position="157"/>
        <end position="187"/>
    </location>
</feature>
<dbReference type="EMBL" id="CAJNOK010003616">
    <property type="protein sequence ID" value="CAF0908222.1"/>
    <property type="molecule type" value="Genomic_DNA"/>
</dbReference>
<accession>A0A8S2D8T2</accession>
<evidence type="ECO:0000313" key="4">
    <source>
        <dbReference type="Proteomes" id="UP000677228"/>
    </source>
</evidence>
<gene>
    <name evidence="2" type="ORF">OVA965_LOCUS9985</name>
    <name evidence="3" type="ORF">TMI583_LOCUS9981</name>
</gene>
<organism evidence="2 4">
    <name type="scientific">Didymodactylos carnosus</name>
    <dbReference type="NCBI Taxonomy" id="1234261"/>
    <lineage>
        <taxon>Eukaryota</taxon>
        <taxon>Metazoa</taxon>
        <taxon>Spiralia</taxon>
        <taxon>Gnathifera</taxon>
        <taxon>Rotifera</taxon>
        <taxon>Eurotatoria</taxon>
        <taxon>Bdelloidea</taxon>
        <taxon>Philodinida</taxon>
        <taxon>Philodinidae</taxon>
        <taxon>Didymodactylos</taxon>
    </lineage>
</organism>
<dbReference type="AlphaFoldDB" id="A0A8S2D8T2"/>
<dbReference type="Proteomes" id="UP000677228">
    <property type="component" value="Unassembled WGS sequence"/>
</dbReference>
<dbReference type="EMBL" id="CAJOBA010003617">
    <property type="protein sequence ID" value="CAF3687709.1"/>
    <property type="molecule type" value="Genomic_DNA"/>
</dbReference>
<evidence type="ECO:0000313" key="3">
    <source>
        <dbReference type="EMBL" id="CAF3687709.1"/>
    </source>
</evidence>
<comment type="caution">
    <text evidence="2">The sequence shown here is derived from an EMBL/GenBank/DDBJ whole genome shotgun (WGS) entry which is preliminary data.</text>
</comment>
<sequence>MIFDTSRLPNHVFILKNADFFRFVQSLAGEGLCDLLRIQSINSTEILMSTDDVFDVFKLDSPQFDEMKEKHFFKLRNGQYVVKPGIASSLSFLTKLLQAKQEEQQSSTDDGDQQERTNDFINNHPLLKSLVSWYQHNDTDNNKNACKHSLFDYSTQTTNDNSDELELDEDEDDADDTTNSDAEDNDELLESIGETGDNIDEEVMTSIKSTFFVINIVDKYADNIECLKYSKALYYIKLAKSLEITYSYP</sequence>
<reference evidence="2" key="1">
    <citation type="submission" date="2021-02" db="EMBL/GenBank/DDBJ databases">
        <authorList>
            <person name="Nowell W R."/>
        </authorList>
    </citation>
    <scope>NUCLEOTIDE SEQUENCE</scope>
</reference>
<name>A0A8S2D8T2_9BILA</name>
<evidence type="ECO:0000256" key="1">
    <source>
        <dbReference type="SAM" id="MobiDB-lite"/>
    </source>
</evidence>
<evidence type="ECO:0000313" key="2">
    <source>
        <dbReference type="EMBL" id="CAF0908222.1"/>
    </source>
</evidence>
<feature type="compositionally biased region" description="Acidic residues" evidence="1">
    <location>
        <begin position="161"/>
        <end position="187"/>
    </location>
</feature>
<dbReference type="Proteomes" id="UP000682733">
    <property type="component" value="Unassembled WGS sequence"/>
</dbReference>
<proteinExistence type="predicted"/>